<dbReference type="InterPro" id="IPR052895">
    <property type="entry name" value="HetReg/Transcr_Mod"/>
</dbReference>
<reference evidence="2" key="1">
    <citation type="journal article" date="2020" name="Stud. Mycol.">
        <title>101 Dothideomycetes genomes: a test case for predicting lifestyles and emergence of pathogens.</title>
        <authorList>
            <person name="Haridas S."/>
            <person name="Albert R."/>
            <person name="Binder M."/>
            <person name="Bloem J."/>
            <person name="Labutti K."/>
            <person name="Salamov A."/>
            <person name="Andreopoulos B."/>
            <person name="Baker S."/>
            <person name="Barry K."/>
            <person name="Bills G."/>
            <person name="Bluhm B."/>
            <person name="Cannon C."/>
            <person name="Castanera R."/>
            <person name="Culley D."/>
            <person name="Daum C."/>
            <person name="Ezra D."/>
            <person name="Gonzalez J."/>
            <person name="Henrissat B."/>
            <person name="Kuo A."/>
            <person name="Liang C."/>
            <person name="Lipzen A."/>
            <person name="Lutzoni F."/>
            <person name="Magnuson J."/>
            <person name="Mondo S."/>
            <person name="Nolan M."/>
            <person name="Ohm R."/>
            <person name="Pangilinan J."/>
            <person name="Park H.-J."/>
            <person name="Ramirez L."/>
            <person name="Alfaro M."/>
            <person name="Sun H."/>
            <person name="Tritt A."/>
            <person name="Yoshinaga Y."/>
            <person name="Zwiers L.-H."/>
            <person name="Turgeon B."/>
            <person name="Goodwin S."/>
            <person name="Spatafora J."/>
            <person name="Crous P."/>
            <person name="Grigoriev I."/>
        </authorList>
    </citation>
    <scope>NUCLEOTIDE SEQUENCE</scope>
    <source>
        <strain evidence="2">CBS 269.34</strain>
    </source>
</reference>
<dbReference type="Proteomes" id="UP000799750">
    <property type="component" value="Unassembled WGS sequence"/>
</dbReference>
<evidence type="ECO:0000259" key="1">
    <source>
        <dbReference type="Pfam" id="PF06985"/>
    </source>
</evidence>
<keyword evidence="3" id="KW-1185">Reference proteome</keyword>
<accession>A0A6A6QPE6</accession>
<sequence>MAGPFQISEPYSSTPLPAGLKCIRVLTINAPIAAGGDSKPIQAGLAVVDLDQKPKFTTLSYVWGEMSEPPKTITVRTSSLSLTDNCHAAILALRRKLKTFTIWVDASVLIN</sequence>
<dbReference type="OrthoDB" id="2157530at2759"/>
<feature type="domain" description="Heterokaryon incompatibility" evidence="1">
    <location>
        <begin position="56"/>
        <end position="106"/>
    </location>
</feature>
<dbReference type="PANTHER" id="PTHR24148:SF73">
    <property type="entry name" value="HET DOMAIN PROTEIN (AFU_ORTHOLOGUE AFUA_8G01020)"/>
    <property type="match status" value="1"/>
</dbReference>
<evidence type="ECO:0000313" key="2">
    <source>
        <dbReference type="EMBL" id="KAF2494241.1"/>
    </source>
</evidence>
<dbReference type="AlphaFoldDB" id="A0A6A6QPE6"/>
<name>A0A6A6QPE6_9PEZI</name>
<dbReference type="EMBL" id="MU004191">
    <property type="protein sequence ID" value="KAF2494241.1"/>
    <property type="molecule type" value="Genomic_DNA"/>
</dbReference>
<evidence type="ECO:0000313" key="3">
    <source>
        <dbReference type="Proteomes" id="UP000799750"/>
    </source>
</evidence>
<dbReference type="Pfam" id="PF06985">
    <property type="entry name" value="HET"/>
    <property type="match status" value="1"/>
</dbReference>
<dbReference type="InterPro" id="IPR010730">
    <property type="entry name" value="HET"/>
</dbReference>
<proteinExistence type="predicted"/>
<organism evidence="2 3">
    <name type="scientific">Lophium mytilinum</name>
    <dbReference type="NCBI Taxonomy" id="390894"/>
    <lineage>
        <taxon>Eukaryota</taxon>
        <taxon>Fungi</taxon>
        <taxon>Dikarya</taxon>
        <taxon>Ascomycota</taxon>
        <taxon>Pezizomycotina</taxon>
        <taxon>Dothideomycetes</taxon>
        <taxon>Pleosporomycetidae</taxon>
        <taxon>Mytilinidiales</taxon>
        <taxon>Mytilinidiaceae</taxon>
        <taxon>Lophium</taxon>
    </lineage>
</organism>
<dbReference type="PANTHER" id="PTHR24148">
    <property type="entry name" value="ANKYRIN REPEAT DOMAIN-CONTAINING PROTEIN 39 HOMOLOG-RELATED"/>
    <property type="match status" value="1"/>
</dbReference>
<gene>
    <name evidence="2" type="ORF">BU16DRAFT_591222</name>
</gene>
<protein>
    <recommendedName>
        <fullName evidence="1">Heterokaryon incompatibility domain-containing protein</fullName>
    </recommendedName>
</protein>